<evidence type="ECO:0000313" key="3">
    <source>
        <dbReference type="EMBL" id="CAF0891673.1"/>
    </source>
</evidence>
<feature type="transmembrane region" description="Helical" evidence="1">
    <location>
        <begin position="7"/>
        <end position="29"/>
    </location>
</feature>
<dbReference type="Proteomes" id="UP000663836">
    <property type="component" value="Unassembled WGS sequence"/>
</dbReference>
<reference evidence="3" key="1">
    <citation type="submission" date="2021-02" db="EMBL/GenBank/DDBJ databases">
        <authorList>
            <person name="Nowell W R."/>
        </authorList>
    </citation>
    <scope>NUCLEOTIDE SEQUENCE</scope>
</reference>
<protein>
    <submittedName>
        <fullName evidence="3">Uncharacterized protein</fullName>
    </submittedName>
</protein>
<feature type="transmembrane region" description="Helical" evidence="1">
    <location>
        <begin position="49"/>
        <end position="70"/>
    </location>
</feature>
<sequence>MQISETILLIITAVVTAISALFCIISLATSRWTLTYGLFCSGCPTAAPAGLSIVAFILLIAAIVILLLLICRLLPKAIRILSFIILFLGTIFTLASYAAYFNAATGYSYKLMVVAHFLCYVASLLVAFWLGGSYATTIAPAN</sequence>
<keyword evidence="7" id="KW-1185">Reference proteome</keyword>
<evidence type="ECO:0000313" key="6">
    <source>
        <dbReference type="Proteomes" id="UP000663864"/>
    </source>
</evidence>
<proteinExistence type="predicted"/>
<evidence type="ECO:0000313" key="5">
    <source>
        <dbReference type="EMBL" id="CAF3809444.1"/>
    </source>
</evidence>
<evidence type="ECO:0000313" key="4">
    <source>
        <dbReference type="EMBL" id="CAF1486529.1"/>
    </source>
</evidence>
<accession>A0A813Z163</accession>
<evidence type="ECO:0000313" key="2">
    <source>
        <dbReference type="EMBL" id="CAF0734762.1"/>
    </source>
</evidence>
<dbReference type="EMBL" id="CAJNOH010000006">
    <property type="protein sequence ID" value="CAF0734762.1"/>
    <property type="molecule type" value="Genomic_DNA"/>
</dbReference>
<name>A0A813Z163_9BILA</name>
<keyword evidence="1" id="KW-0472">Membrane</keyword>
<dbReference type="Proteomes" id="UP000663854">
    <property type="component" value="Unassembled WGS sequence"/>
</dbReference>
<evidence type="ECO:0000313" key="7">
    <source>
        <dbReference type="Proteomes" id="UP000663870"/>
    </source>
</evidence>
<keyword evidence="1" id="KW-1133">Transmembrane helix</keyword>
<comment type="caution">
    <text evidence="3">The sequence shown here is derived from an EMBL/GenBank/DDBJ whole genome shotgun (WGS) entry which is preliminary data.</text>
</comment>
<keyword evidence="1" id="KW-0812">Transmembrane</keyword>
<dbReference type="Proteomes" id="UP000663870">
    <property type="component" value="Unassembled WGS sequence"/>
</dbReference>
<feature type="transmembrane region" description="Helical" evidence="1">
    <location>
        <begin position="107"/>
        <end position="130"/>
    </location>
</feature>
<organism evidence="3 6">
    <name type="scientific">Rotaria sordida</name>
    <dbReference type="NCBI Taxonomy" id="392033"/>
    <lineage>
        <taxon>Eukaryota</taxon>
        <taxon>Metazoa</taxon>
        <taxon>Spiralia</taxon>
        <taxon>Gnathifera</taxon>
        <taxon>Rotifera</taxon>
        <taxon>Eurotatoria</taxon>
        <taxon>Bdelloidea</taxon>
        <taxon>Philodinida</taxon>
        <taxon>Philodinidae</taxon>
        <taxon>Rotaria</taxon>
    </lineage>
</organism>
<dbReference type="EMBL" id="CAJOBD010001533">
    <property type="protein sequence ID" value="CAF3809444.1"/>
    <property type="molecule type" value="Genomic_DNA"/>
</dbReference>
<dbReference type="EMBL" id="CAJNOT010000203">
    <property type="protein sequence ID" value="CAF0891673.1"/>
    <property type="molecule type" value="Genomic_DNA"/>
</dbReference>
<dbReference type="EMBL" id="CAJNOL010002305">
    <property type="protein sequence ID" value="CAF1486529.1"/>
    <property type="molecule type" value="Genomic_DNA"/>
</dbReference>
<dbReference type="AlphaFoldDB" id="A0A813Z163"/>
<feature type="transmembrane region" description="Helical" evidence="1">
    <location>
        <begin position="77"/>
        <end position="101"/>
    </location>
</feature>
<gene>
    <name evidence="5" type="ORF">JBS370_LOCUS15776</name>
    <name evidence="4" type="ORF">JXQ802_LOCUS39608</name>
    <name evidence="2" type="ORF">PYM288_LOCUS1191</name>
    <name evidence="3" type="ORF">ZHD862_LOCUS6914</name>
</gene>
<dbReference type="Proteomes" id="UP000663864">
    <property type="component" value="Unassembled WGS sequence"/>
</dbReference>
<evidence type="ECO:0000256" key="1">
    <source>
        <dbReference type="SAM" id="Phobius"/>
    </source>
</evidence>